<dbReference type="AlphaFoldDB" id="A0A5C3LG73"/>
<proteinExistence type="predicted"/>
<name>A0A5C3LG73_COPMA</name>
<gene>
    <name evidence="1" type="ORF">FA15DRAFT_724085</name>
</gene>
<dbReference type="OrthoDB" id="3059344at2759"/>
<organism evidence="1 2">
    <name type="scientific">Coprinopsis marcescibilis</name>
    <name type="common">Agaric fungus</name>
    <name type="synonym">Psathyrella marcescibilis</name>
    <dbReference type="NCBI Taxonomy" id="230819"/>
    <lineage>
        <taxon>Eukaryota</taxon>
        <taxon>Fungi</taxon>
        <taxon>Dikarya</taxon>
        <taxon>Basidiomycota</taxon>
        <taxon>Agaricomycotina</taxon>
        <taxon>Agaricomycetes</taxon>
        <taxon>Agaricomycetidae</taxon>
        <taxon>Agaricales</taxon>
        <taxon>Agaricineae</taxon>
        <taxon>Psathyrellaceae</taxon>
        <taxon>Coprinopsis</taxon>
    </lineage>
</organism>
<sequence length="155" mass="17392">MIILAIPNTNYKGIEGSILEWIVNQSLDEDDNPTWAEHCIAHAKPNTIIFHLTSWAATCCMLSNKVSEDFEVTFKGFKMVPPQLLHTANDEEIWRLPFTNVNTALHNGAQAINDRNTAMQSQFNDLKHLVKDHIVASTLQFSTLNKSIQAVTTSV</sequence>
<accession>A0A5C3LG73</accession>
<keyword evidence="2" id="KW-1185">Reference proteome</keyword>
<protein>
    <submittedName>
        <fullName evidence="1">Uncharacterized protein</fullName>
    </submittedName>
</protein>
<evidence type="ECO:0000313" key="1">
    <source>
        <dbReference type="EMBL" id="TFK27521.1"/>
    </source>
</evidence>
<dbReference type="Proteomes" id="UP000307440">
    <property type="component" value="Unassembled WGS sequence"/>
</dbReference>
<evidence type="ECO:0000313" key="2">
    <source>
        <dbReference type="Proteomes" id="UP000307440"/>
    </source>
</evidence>
<reference evidence="1 2" key="1">
    <citation type="journal article" date="2019" name="Nat. Ecol. Evol.">
        <title>Megaphylogeny resolves global patterns of mushroom evolution.</title>
        <authorList>
            <person name="Varga T."/>
            <person name="Krizsan K."/>
            <person name="Foldi C."/>
            <person name="Dima B."/>
            <person name="Sanchez-Garcia M."/>
            <person name="Sanchez-Ramirez S."/>
            <person name="Szollosi G.J."/>
            <person name="Szarkandi J.G."/>
            <person name="Papp V."/>
            <person name="Albert L."/>
            <person name="Andreopoulos W."/>
            <person name="Angelini C."/>
            <person name="Antonin V."/>
            <person name="Barry K.W."/>
            <person name="Bougher N.L."/>
            <person name="Buchanan P."/>
            <person name="Buyck B."/>
            <person name="Bense V."/>
            <person name="Catcheside P."/>
            <person name="Chovatia M."/>
            <person name="Cooper J."/>
            <person name="Damon W."/>
            <person name="Desjardin D."/>
            <person name="Finy P."/>
            <person name="Geml J."/>
            <person name="Haridas S."/>
            <person name="Hughes K."/>
            <person name="Justo A."/>
            <person name="Karasinski D."/>
            <person name="Kautmanova I."/>
            <person name="Kiss B."/>
            <person name="Kocsube S."/>
            <person name="Kotiranta H."/>
            <person name="LaButti K.M."/>
            <person name="Lechner B.E."/>
            <person name="Liimatainen K."/>
            <person name="Lipzen A."/>
            <person name="Lukacs Z."/>
            <person name="Mihaltcheva S."/>
            <person name="Morgado L.N."/>
            <person name="Niskanen T."/>
            <person name="Noordeloos M.E."/>
            <person name="Ohm R.A."/>
            <person name="Ortiz-Santana B."/>
            <person name="Ovrebo C."/>
            <person name="Racz N."/>
            <person name="Riley R."/>
            <person name="Savchenko A."/>
            <person name="Shiryaev A."/>
            <person name="Soop K."/>
            <person name="Spirin V."/>
            <person name="Szebenyi C."/>
            <person name="Tomsovsky M."/>
            <person name="Tulloss R.E."/>
            <person name="Uehling J."/>
            <person name="Grigoriev I.V."/>
            <person name="Vagvolgyi C."/>
            <person name="Papp T."/>
            <person name="Martin F.M."/>
            <person name="Miettinen O."/>
            <person name="Hibbett D.S."/>
            <person name="Nagy L.G."/>
        </authorList>
    </citation>
    <scope>NUCLEOTIDE SEQUENCE [LARGE SCALE GENOMIC DNA]</scope>
    <source>
        <strain evidence="1 2">CBS 121175</strain>
    </source>
</reference>
<dbReference type="EMBL" id="ML210164">
    <property type="protein sequence ID" value="TFK27521.1"/>
    <property type="molecule type" value="Genomic_DNA"/>
</dbReference>